<dbReference type="STRING" id="1915400.FM21_34790"/>
<comment type="function">
    <text evidence="8">The alpha subunit is responsible for the aldol cleavage of indoleglycerol phosphate to indole and glyceraldehyde 3-phosphate.</text>
</comment>
<dbReference type="InterPro" id="IPR013785">
    <property type="entry name" value="Aldolase_TIM"/>
</dbReference>
<dbReference type="EMBL" id="JNFQ01000007">
    <property type="protein sequence ID" value="KFG71441.1"/>
    <property type="molecule type" value="Genomic_DNA"/>
</dbReference>
<comment type="catalytic activity">
    <reaction evidence="7 8">
        <text>(1S,2R)-1-C-(indol-3-yl)glycerol 3-phosphate + L-serine = D-glyceraldehyde 3-phosphate + L-tryptophan + H2O</text>
        <dbReference type="Rhea" id="RHEA:10532"/>
        <dbReference type="ChEBI" id="CHEBI:15377"/>
        <dbReference type="ChEBI" id="CHEBI:33384"/>
        <dbReference type="ChEBI" id="CHEBI:57912"/>
        <dbReference type="ChEBI" id="CHEBI:58866"/>
        <dbReference type="ChEBI" id="CHEBI:59776"/>
        <dbReference type="EC" id="4.2.1.20"/>
    </reaction>
</comment>
<reference evidence="10 11" key="1">
    <citation type="submission" date="2014-05" db="EMBL/GenBank/DDBJ databases">
        <title>Complete genome sequence of the Streptomyces mutabilis TRM45540.</title>
        <authorList>
            <person name="Luo X."/>
            <person name="Zhang L."/>
        </authorList>
    </citation>
    <scope>NUCLEOTIDE SEQUENCE [LARGE SCALE GENOMIC DNA]</scope>
    <source>
        <strain evidence="10 11">TRM45540</strain>
    </source>
</reference>
<dbReference type="CDD" id="cd04724">
    <property type="entry name" value="Tryptophan_synthase_alpha"/>
    <property type="match status" value="1"/>
</dbReference>
<comment type="caution">
    <text evidence="10">The sequence shown here is derived from an EMBL/GenBank/DDBJ whole genome shotgun (WGS) entry which is preliminary data.</text>
</comment>
<dbReference type="Gene3D" id="3.20.20.70">
    <property type="entry name" value="Aldolase class I"/>
    <property type="match status" value="1"/>
</dbReference>
<dbReference type="UniPathway" id="UPA00035">
    <property type="reaction ID" value="UER00044"/>
</dbReference>
<evidence type="ECO:0000256" key="9">
    <source>
        <dbReference type="RuleBase" id="RU003662"/>
    </source>
</evidence>
<dbReference type="AlphaFoldDB" id="A0A086MRC3"/>
<comment type="subunit">
    <text evidence="2 8">Tetramer of two alpha and two beta chains.</text>
</comment>
<dbReference type="HOGENOM" id="CLU_016734_0_0_11"/>
<keyword evidence="11" id="KW-1185">Reference proteome</keyword>
<dbReference type="SUPFAM" id="SSF51366">
    <property type="entry name" value="Ribulose-phoshate binding barrel"/>
    <property type="match status" value="1"/>
</dbReference>
<evidence type="ECO:0000256" key="6">
    <source>
        <dbReference type="ARBA" id="ARBA00023239"/>
    </source>
</evidence>
<evidence type="ECO:0000313" key="10">
    <source>
        <dbReference type="EMBL" id="KFG71441.1"/>
    </source>
</evidence>
<keyword evidence="3 8" id="KW-0028">Amino-acid biosynthesis</keyword>
<dbReference type="HAMAP" id="MF_00131">
    <property type="entry name" value="Trp_synth_alpha"/>
    <property type="match status" value="1"/>
</dbReference>
<sequence length="279" mass="29249">MATLTPAATRLTTLLKGRRRPAFGAFLPAGFPNWAAGIETLRAFTRHGADFLEVGVPHRTPSLDGPDIRAAHSQALSQGARMAHVFSTIRLVASSTGVPVVAMSYWSSVLDHDGPVRFAQDLAQAGAAGAMIPNLPVTAAREWIDAARSAGIHTPQFVPRDADDEQLAAIAETASGWIHAPAGSAPTGYQSDLDLPALRDFTARLRTHSRLPVVGGIGISTPQLAEQVAPFVDGAVIGSPLVRPLLQCPAPAGLDSAVEQARAFAYALHTPAFPRPLSA</sequence>
<accession>A0A086MRC3</accession>
<evidence type="ECO:0000313" key="11">
    <source>
        <dbReference type="Proteomes" id="UP000029095"/>
    </source>
</evidence>
<keyword evidence="4 8" id="KW-0822">Tryptophan biosynthesis</keyword>
<evidence type="ECO:0000256" key="1">
    <source>
        <dbReference type="ARBA" id="ARBA00004733"/>
    </source>
</evidence>
<evidence type="ECO:0000256" key="5">
    <source>
        <dbReference type="ARBA" id="ARBA00023141"/>
    </source>
</evidence>
<dbReference type="RefSeq" id="WP_043385900.1">
    <property type="nucleotide sequence ID" value="NZ_KN039950.1"/>
</dbReference>
<protein>
    <recommendedName>
        <fullName evidence="8">Tryptophan synthase alpha chain</fullName>
        <ecNumber evidence="8">4.2.1.20</ecNumber>
    </recommendedName>
</protein>
<comment type="similarity">
    <text evidence="8 9">Belongs to the TrpA family.</text>
</comment>
<evidence type="ECO:0000256" key="2">
    <source>
        <dbReference type="ARBA" id="ARBA00011270"/>
    </source>
</evidence>
<dbReference type="GO" id="GO:0005829">
    <property type="term" value="C:cytosol"/>
    <property type="evidence" value="ECO:0007669"/>
    <property type="project" value="TreeGrafter"/>
</dbReference>
<keyword evidence="5 8" id="KW-0057">Aromatic amino acid biosynthesis</keyword>
<dbReference type="InterPro" id="IPR011060">
    <property type="entry name" value="RibuloseP-bd_barrel"/>
</dbReference>
<feature type="active site" description="Proton acceptor" evidence="8">
    <location>
        <position position="53"/>
    </location>
</feature>
<proteinExistence type="inferred from homology"/>
<evidence type="ECO:0000256" key="8">
    <source>
        <dbReference type="HAMAP-Rule" id="MF_00131"/>
    </source>
</evidence>
<evidence type="ECO:0000256" key="7">
    <source>
        <dbReference type="ARBA" id="ARBA00049047"/>
    </source>
</evidence>
<dbReference type="GO" id="GO:0004834">
    <property type="term" value="F:tryptophan synthase activity"/>
    <property type="evidence" value="ECO:0007669"/>
    <property type="project" value="UniProtKB-UniRule"/>
</dbReference>
<feature type="active site" description="Proton acceptor" evidence="8">
    <location>
        <position position="64"/>
    </location>
</feature>
<dbReference type="InterPro" id="IPR002028">
    <property type="entry name" value="Trp_synthase_suA"/>
</dbReference>
<evidence type="ECO:0000256" key="3">
    <source>
        <dbReference type="ARBA" id="ARBA00022605"/>
    </source>
</evidence>
<dbReference type="Pfam" id="PF00290">
    <property type="entry name" value="Trp_syntA"/>
    <property type="match status" value="1"/>
</dbReference>
<evidence type="ECO:0000256" key="4">
    <source>
        <dbReference type="ARBA" id="ARBA00022822"/>
    </source>
</evidence>
<dbReference type="NCBIfam" id="TIGR00262">
    <property type="entry name" value="trpA"/>
    <property type="match status" value="1"/>
</dbReference>
<keyword evidence="6 8" id="KW-0456">Lyase</keyword>
<dbReference type="EC" id="4.2.1.20" evidence="8"/>
<comment type="pathway">
    <text evidence="1 8">Amino-acid biosynthesis; L-tryptophan biosynthesis; L-tryptophan from chorismate: step 5/5.</text>
</comment>
<dbReference type="PANTHER" id="PTHR43406:SF1">
    <property type="entry name" value="TRYPTOPHAN SYNTHASE ALPHA CHAIN, CHLOROPLASTIC"/>
    <property type="match status" value="1"/>
</dbReference>
<organism evidence="10 11">
    <name type="scientific">Streptomyces mutabilis</name>
    <dbReference type="NCBI Taxonomy" id="67332"/>
    <lineage>
        <taxon>Bacteria</taxon>
        <taxon>Bacillati</taxon>
        <taxon>Actinomycetota</taxon>
        <taxon>Actinomycetes</taxon>
        <taxon>Kitasatosporales</taxon>
        <taxon>Streptomycetaceae</taxon>
        <taxon>Streptomyces</taxon>
    </lineage>
</organism>
<name>A0A086MRC3_9ACTN</name>
<gene>
    <name evidence="8" type="primary">trpA</name>
    <name evidence="10" type="ORF">FM21_34790</name>
</gene>
<dbReference type="Proteomes" id="UP000029095">
    <property type="component" value="Unassembled WGS sequence"/>
</dbReference>
<dbReference type="PANTHER" id="PTHR43406">
    <property type="entry name" value="TRYPTOPHAN SYNTHASE, ALPHA CHAIN"/>
    <property type="match status" value="1"/>
</dbReference>